<dbReference type="PROSITE" id="PS51257">
    <property type="entry name" value="PROKAR_LIPOPROTEIN"/>
    <property type="match status" value="1"/>
</dbReference>
<sequence>MRSVKLIVGVVGAVLTFQSVAHASGGCGPAYHRGPYGYCRPNFRPGPVGPRIGYYYPGQGWWYRNHYWGGRYRWHGYWRYR</sequence>
<evidence type="ECO:0000313" key="2">
    <source>
        <dbReference type="EMBL" id="TLU70540.1"/>
    </source>
</evidence>
<evidence type="ECO:0008006" key="4">
    <source>
        <dbReference type="Google" id="ProtNLM"/>
    </source>
</evidence>
<feature type="chain" id="PRO_5024398389" description="Sulfur globule protein" evidence="1">
    <location>
        <begin position="24"/>
        <end position="81"/>
    </location>
</feature>
<gene>
    <name evidence="2" type="ORF">FE263_21435</name>
</gene>
<reference evidence="2 3" key="1">
    <citation type="submission" date="2019-05" db="EMBL/GenBank/DDBJ databases">
        <authorList>
            <person name="Pankratov T."/>
            <person name="Grouzdev D."/>
        </authorList>
    </citation>
    <scope>NUCLEOTIDE SEQUENCE [LARGE SCALE GENOMIC DNA]</scope>
    <source>
        <strain evidence="2 3">KEBCLARHB70R</strain>
    </source>
</reference>
<accession>A0A5R9IYI6</accession>
<evidence type="ECO:0000256" key="1">
    <source>
        <dbReference type="SAM" id="SignalP"/>
    </source>
</evidence>
<dbReference type="NCBIfam" id="NF047412">
    <property type="entry name" value="sig_GCG_CRPN_rpt"/>
    <property type="match status" value="1"/>
</dbReference>
<dbReference type="RefSeq" id="WP_138328088.1">
    <property type="nucleotide sequence ID" value="NZ_VCDI01000015.1"/>
</dbReference>
<proteinExistence type="predicted"/>
<protein>
    <recommendedName>
        <fullName evidence="4">Sulfur globule protein</fullName>
    </recommendedName>
</protein>
<organism evidence="2 3">
    <name type="scientific">Lichenicoccus roseus</name>
    <dbReference type="NCBI Taxonomy" id="2683649"/>
    <lineage>
        <taxon>Bacteria</taxon>
        <taxon>Pseudomonadati</taxon>
        <taxon>Pseudomonadota</taxon>
        <taxon>Alphaproteobacteria</taxon>
        <taxon>Acetobacterales</taxon>
        <taxon>Acetobacteraceae</taxon>
        <taxon>Lichenicoccus</taxon>
    </lineage>
</organism>
<name>A0A5R9IYI6_9PROT</name>
<dbReference type="OrthoDB" id="7998932at2"/>
<keyword evidence="3" id="KW-1185">Reference proteome</keyword>
<dbReference type="EMBL" id="VCDI01000015">
    <property type="protein sequence ID" value="TLU70540.1"/>
    <property type="molecule type" value="Genomic_DNA"/>
</dbReference>
<evidence type="ECO:0000313" key="3">
    <source>
        <dbReference type="Proteomes" id="UP000305654"/>
    </source>
</evidence>
<keyword evidence="1" id="KW-0732">Signal</keyword>
<dbReference type="AlphaFoldDB" id="A0A5R9IYI6"/>
<feature type="signal peptide" evidence="1">
    <location>
        <begin position="1"/>
        <end position="23"/>
    </location>
</feature>
<dbReference type="InterPro" id="IPR058110">
    <property type="entry name" value="GCG_CRPN_dom"/>
</dbReference>
<dbReference type="Proteomes" id="UP000305654">
    <property type="component" value="Unassembled WGS sequence"/>
</dbReference>
<comment type="caution">
    <text evidence="2">The sequence shown here is derived from an EMBL/GenBank/DDBJ whole genome shotgun (WGS) entry which is preliminary data.</text>
</comment>